<feature type="domain" description="Multidrug resistance protein MdtA-like beta-barrel" evidence="7">
    <location>
        <begin position="229"/>
        <end position="317"/>
    </location>
</feature>
<comment type="subcellular location">
    <subcellularLocation>
        <location evidence="1">Cell inner membrane</location>
        <topology evidence="1">Lipid-anchor</topology>
    </subcellularLocation>
</comment>
<evidence type="ECO:0000259" key="6">
    <source>
        <dbReference type="Pfam" id="PF25917"/>
    </source>
</evidence>
<feature type="domain" description="Multidrug resistance protein MdtA-like C-terminal permuted SH3" evidence="8">
    <location>
        <begin position="321"/>
        <end position="383"/>
    </location>
</feature>
<dbReference type="Gene3D" id="2.40.30.170">
    <property type="match status" value="1"/>
</dbReference>
<dbReference type="Pfam" id="PF25917">
    <property type="entry name" value="BSH_RND"/>
    <property type="match status" value="1"/>
</dbReference>
<dbReference type="GO" id="GO:0046677">
    <property type="term" value="P:response to antibiotic"/>
    <property type="evidence" value="ECO:0007669"/>
    <property type="project" value="TreeGrafter"/>
</dbReference>
<comment type="similarity">
    <text evidence="2">Belongs to the membrane fusion protein (MFP) (TC 8.A.1) family.</text>
</comment>
<dbReference type="RefSeq" id="WP_114897895.1">
    <property type="nucleotide sequence ID" value="NZ_CP031222.1"/>
</dbReference>
<evidence type="ECO:0000259" key="7">
    <source>
        <dbReference type="Pfam" id="PF25944"/>
    </source>
</evidence>
<feature type="signal peptide" evidence="4">
    <location>
        <begin position="1"/>
        <end position="35"/>
    </location>
</feature>
<accession>A0A345P3C6</accession>
<proteinExistence type="inferred from homology"/>
<protein>
    <submittedName>
        <fullName evidence="9">Efflux RND transporter periplasmic adaptor subunit</fullName>
    </submittedName>
</protein>
<name>A0A345P3C6_9GAMM</name>
<keyword evidence="10" id="KW-1185">Reference proteome</keyword>
<dbReference type="Gene3D" id="1.10.287.470">
    <property type="entry name" value="Helix hairpin bin"/>
    <property type="match status" value="1"/>
</dbReference>
<evidence type="ECO:0000256" key="3">
    <source>
        <dbReference type="SAM" id="MobiDB-lite"/>
    </source>
</evidence>
<feature type="domain" description="Multidrug resistance protein MdtA-like barrel-sandwich hybrid" evidence="6">
    <location>
        <begin position="86"/>
        <end position="225"/>
    </location>
</feature>
<dbReference type="AlphaFoldDB" id="A0A345P3C6"/>
<dbReference type="GO" id="GO:0022857">
    <property type="term" value="F:transmembrane transporter activity"/>
    <property type="evidence" value="ECO:0007669"/>
    <property type="project" value="InterPro"/>
</dbReference>
<dbReference type="InterPro" id="IPR058624">
    <property type="entry name" value="MdtA-like_HH"/>
</dbReference>
<dbReference type="InterPro" id="IPR058625">
    <property type="entry name" value="MdtA-like_BSH"/>
</dbReference>
<evidence type="ECO:0000259" key="5">
    <source>
        <dbReference type="Pfam" id="PF25876"/>
    </source>
</evidence>
<dbReference type="Gene3D" id="2.40.420.20">
    <property type="match status" value="1"/>
</dbReference>
<evidence type="ECO:0000256" key="2">
    <source>
        <dbReference type="ARBA" id="ARBA00009477"/>
    </source>
</evidence>
<dbReference type="PANTHER" id="PTHR30158">
    <property type="entry name" value="ACRA/E-RELATED COMPONENT OF DRUG EFFLUX TRANSPORTER"/>
    <property type="match status" value="1"/>
</dbReference>
<dbReference type="EMBL" id="CP031222">
    <property type="protein sequence ID" value="AXI01785.1"/>
    <property type="molecule type" value="Genomic_DNA"/>
</dbReference>
<feature type="compositionally biased region" description="Low complexity" evidence="3">
    <location>
        <begin position="413"/>
        <end position="430"/>
    </location>
</feature>
<dbReference type="InterPro" id="IPR006143">
    <property type="entry name" value="RND_pump_MFP"/>
</dbReference>
<gene>
    <name evidence="9" type="ORF">HYN46_02150</name>
</gene>
<keyword evidence="4" id="KW-0732">Signal</keyword>
<dbReference type="GO" id="GO:0005886">
    <property type="term" value="C:plasma membrane"/>
    <property type="evidence" value="ECO:0007669"/>
    <property type="project" value="UniProtKB-SubCell"/>
</dbReference>
<dbReference type="KEGG" id="mbah:HYN46_02150"/>
<feature type="domain" description="Multidrug resistance protein MdtA-like alpha-helical hairpin" evidence="5">
    <location>
        <begin position="124"/>
        <end position="192"/>
    </location>
</feature>
<dbReference type="OrthoDB" id="9800613at2"/>
<reference evidence="9 10" key="1">
    <citation type="submission" date="2018-07" db="EMBL/GenBank/DDBJ databases">
        <title>Genome sequencing of Moraxellaceae gen. HYN0046.</title>
        <authorList>
            <person name="Kim M."/>
            <person name="Yi H."/>
        </authorList>
    </citation>
    <scope>NUCLEOTIDE SEQUENCE [LARGE SCALE GENOMIC DNA]</scope>
    <source>
        <strain evidence="9 10">HYN0046</strain>
    </source>
</reference>
<feature type="chain" id="PRO_5016732644" evidence="4">
    <location>
        <begin position="36"/>
        <end position="430"/>
    </location>
</feature>
<dbReference type="Pfam" id="PF25967">
    <property type="entry name" value="RND-MFP_C"/>
    <property type="match status" value="1"/>
</dbReference>
<dbReference type="Gene3D" id="2.40.50.100">
    <property type="match status" value="1"/>
</dbReference>
<dbReference type="SUPFAM" id="SSF111369">
    <property type="entry name" value="HlyD-like secretion proteins"/>
    <property type="match status" value="1"/>
</dbReference>
<evidence type="ECO:0000313" key="10">
    <source>
        <dbReference type="Proteomes" id="UP000253940"/>
    </source>
</evidence>
<dbReference type="NCBIfam" id="TIGR01730">
    <property type="entry name" value="RND_mfp"/>
    <property type="match status" value="1"/>
</dbReference>
<sequence length="430" mass="44603">MKSRHTTSNQMSYKSTTTWSSVLVLSTLAASIALTSCGKKDAAAGGAGAGGAAPLPEVTVVVAQRQPVTQYVELAGRTAAYQLSPVIPQVGGIIQKRLFTEGSIVKAGEPLYQIDPAILRANFEAAQALVQKNKTNLATLQITSKRYKDLIASNAVSKLDYDNAVQAAASAEADLAQSQASLRSAQINLEYTTVRSPITGQSGVSNVTAGALVTANQSTPLVTVQQMDPMYVDISQSSADMLKLRQQIQSGSLRKPDSATISLTLEDGSPYPIKGRLEFSNASVDQASGSVILRALVPNPNGLLLPGMYVKAKLNQGVANDAFLIPQPAVSHTPKGEASVIVVAPDGTVSPRIVQTSVTQGDKWIVTGGLQDGDRLVVEGSQKIRPGVTKVKATVAAPEGADANASNAPVNGSAKPATAQPAKPTASAHS</sequence>
<dbReference type="PANTHER" id="PTHR30158:SF3">
    <property type="entry name" value="MULTIDRUG EFFLUX PUMP SUBUNIT ACRA-RELATED"/>
    <property type="match status" value="1"/>
</dbReference>
<evidence type="ECO:0000313" key="9">
    <source>
        <dbReference type="EMBL" id="AXI01785.1"/>
    </source>
</evidence>
<evidence type="ECO:0000256" key="4">
    <source>
        <dbReference type="SAM" id="SignalP"/>
    </source>
</evidence>
<dbReference type="InterPro" id="IPR058627">
    <property type="entry name" value="MdtA-like_C"/>
</dbReference>
<dbReference type="Pfam" id="PF25876">
    <property type="entry name" value="HH_MFP_RND"/>
    <property type="match status" value="1"/>
</dbReference>
<dbReference type="Pfam" id="PF25944">
    <property type="entry name" value="Beta-barrel_RND"/>
    <property type="match status" value="1"/>
</dbReference>
<dbReference type="FunFam" id="2.40.420.20:FF:000001">
    <property type="entry name" value="Efflux RND transporter periplasmic adaptor subunit"/>
    <property type="match status" value="1"/>
</dbReference>
<dbReference type="InterPro" id="IPR058626">
    <property type="entry name" value="MdtA-like_b-barrel"/>
</dbReference>
<dbReference type="Proteomes" id="UP000253940">
    <property type="component" value="Chromosome"/>
</dbReference>
<organism evidence="9 10">
    <name type="scientific">Aquirhabdus parva</name>
    <dbReference type="NCBI Taxonomy" id="2283318"/>
    <lineage>
        <taxon>Bacteria</taxon>
        <taxon>Pseudomonadati</taxon>
        <taxon>Pseudomonadota</taxon>
        <taxon>Gammaproteobacteria</taxon>
        <taxon>Moraxellales</taxon>
        <taxon>Moraxellaceae</taxon>
        <taxon>Aquirhabdus</taxon>
    </lineage>
</organism>
<evidence type="ECO:0000256" key="1">
    <source>
        <dbReference type="ARBA" id="ARBA00004519"/>
    </source>
</evidence>
<feature type="region of interest" description="Disordered" evidence="3">
    <location>
        <begin position="396"/>
        <end position="430"/>
    </location>
</feature>
<evidence type="ECO:0000259" key="8">
    <source>
        <dbReference type="Pfam" id="PF25967"/>
    </source>
</evidence>